<dbReference type="AlphaFoldDB" id="A0A9P1J2R9"/>
<organism evidence="1 2">
    <name type="scientific">Caenorhabditis angaria</name>
    <dbReference type="NCBI Taxonomy" id="860376"/>
    <lineage>
        <taxon>Eukaryota</taxon>
        <taxon>Metazoa</taxon>
        <taxon>Ecdysozoa</taxon>
        <taxon>Nematoda</taxon>
        <taxon>Chromadorea</taxon>
        <taxon>Rhabditida</taxon>
        <taxon>Rhabditina</taxon>
        <taxon>Rhabditomorpha</taxon>
        <taxon>Rhabditoidea</taxon>
        <taxon>Rhabditidae</taxon>
        <taxon>Peloderinae</taxon>
        <taxon>Caenorhabditis</taxon>
    </lineage>
</organism>
<keyword evidence="2" id="KW-1185">Reference proteome</keyword>
<accession>A0A9P1J2R9</accession>
<proteinExistence type="predicted"/>
<comment type="caution">
    <text evidence="1">The sequence shown here is derived from an EMBL/GenBank/DDBJ whole genome shotgun (WGS) entry which is preliminary data.</text>
</comment>
<evidence type="ECO:0000313" key="1">
    <source>
        <dbReference type="EMBL" id="CAI5454635.1"/>
    </source>
</evidence>
<name>A0A9P1J2R9_9PELO</name>
<dbReference type="Proteomes" id="UP001152747">
    <property type="component" value="Unassembled WGS sequence"/>
</dbReference>
<protein>
    <submittedName>
        <fullName evidence="1">Uncharacterized protein</fullName>
    </submittedName>
</protein>
<gene>
    <name evidence="1" type="ORF">CAMP_LOCUS17272</name>
</gene>
<dbReference type="EMBL" id="CANHGI010000006">
    <property type="protein sequence ID" value="CAI5454635.1"/>
    <property type="molecule type" value="Genomic_DNA"/>
</dbReference>
<evidence type="ECO:0000313" key="2">
    <source>
        <dbReference type="Proteomes" id="UP001152747"/>
    </source>
</evidence>
<reference evidence="1" key="1">
    <citation type="submission" date="2022-11" db="EMBL/GenBank/DDBJ databases">
        <authorList>
            <person name="Kikuchi T."/>
        </authorList>
    </citation>
    <scope>NUCLEOTIDE SEQUENCE</scope>
    <source>
        <strain evidence="1">PS1010</strain>
    </source>
</reference>
<sequence>MKLLIISYVLVAVISAGFIRPYFGNGRYPLQPSPFGPGPHGFGSMVQPYNYRRNYNRHQHRRNDYMSFDEPFGYQSVYGSK</sequence>